<feature type="compositionally biased region" description="Polar residues" evidence="1">
    <location>
        <begin position="10"/>
        <end position="20"/>
    </location>
</feature>
<dbReference type="AlphaFoldDB" id="A0A9W6TFA7"/>
<protein>
    <submittedName>
        <fullName evidence="2">Unnamed protein product</fullName>
    </submittedName>
</protein>
<feature type="region of interest" description="Disordered" evidence="1">
    <location>
        <begin position="86"/>
        <end position="109"/>
    </location>
</feature>
<gene>
    <name evidence="2" type="ORF">Plil01_000299400</name>
</gene>
<name>A0A9W6TFA7_9STRA</name>
<proteinExistence type="predicted"/>
<evidence type="ECO:0000313" key="2">
    <source>
        <dbReference type="EMBL" id="GMF12375.1"/>
    </source>
</evidence>
<comment type="caution">
    <text evidence="2">The sequence shown here is derived from an EMBL/GenBank/DDBJ whole genome shotgun (WGS) entry which is preliminary data.</text>
</comment>
<accession>A0A9W6TFA7</accession>
<sequence>MPRRLHANRHSSFCFPQQPSSDIVVKNEDAGRFAPDLTGPPAVSPPDRKRSRHGERGQNVRFTTGRTVTEQRIAELLILGENMERERRRENQRRYRQRQEDRTAKLESENQRLRGEIEKLKRYNRNASTKDLMCAAIDYFSLFSQGLEQSHSTSAKESVQATMASDVSCNAGCGPEAAVQCSGFSHWFDDVQVEINSFHMTAGKWLVARTTTSVTITERTLHKVFPHLCSSDAAPSLVYKQRIVMRGSTRFGWDRIYGQMTSVMSQSNMLTPVLRLVGSLEDVSRVFEKALVTPDFQWRSSP</sequence>
<reference evidence="2" key="1">
    <citation type="submission" date="2023-04" db="EMBL/GenBank/DDBJ databases">
        <title>Phytophthora lilii NBRC 32176.</title>
        <authorList>
            <person name="Ichikawa N."/>
            <person name="Sato H."/>
            <person name="Tonouchi N."/>
        </authorList>
    </citation>
    <scope>NUCLEOTIDE SEQUENCE</scope>
    <source>
        <strain evidence="2">NBRC 32176</strain>
    </source>
</reference>
<dbReference type="EMBL" id="BSXW01000116">
    <property type="protein sequence ID" value="GMF12375.1"/>
    <property type="molecule type" value="Genomic_DNA"/>
</dbReference>
<evidence type="ECO:0000256" key="1">
    <source>
        <dbReference type="SAM" id="MobiDB-lite"/>
    </source>
</evidence>
<dbReference type="Proteomes" id="UP001165083">
    <property type="component" value="Unassembled WGS sequence"/>
</dbReference>
<feature type="region of interest" description="Disordered" evidence="1">
    <location>
        <begin position="31"/>
        <end position="59"/>
    </location>
</feature>
<dbReference type="OrthoDB" id="144658at2759"/>
<organism evidence="2 3">
    <name type="scientific">Phytophthora lilii</name>
    <dbReference type="NCBI Taxonomy" id="2077276"/>
    <lineage>
        <taxon>Eukaryota</taxon>
        <taxon>Sar</taxon>
        <taxon>Stramenopiles</taxon>
        <taxon>Oomycota</taxon>
        <taxon>Peronosporomycetes</taxon>
        <taxon>Peronosporales</taxon>
        <taxon>Peronosporaceae</taxon>
        <taxon>Phytophthora</taxon>
    </lineage>
</organism>
<keyword evidence="3" id="KW-1185">Reference proteome</keyword>
<evidence type="ECO:0000313" key="3">
    <source>
        <dbReference type="Proteomes" id="UP001165083"/>
    </source>
</evidence>
<feature type="region of interest" description="Disordered" evidence="1">
    <location>
        <begin position="1"/>
        <end position="20"/>
    </location>
</feature>